<evidence type="ECO:0000256" key="2">
    <source>
        <dbReference type="SAM" id="MobiDB-lite"/>
    </source>
</evidence>
<gene>
    <name evidence="3" type="ORF">Hamer_G002627</name>
</gene>
<accession>A0A8J5K3E8</accession>
<feature type="coiled-coil region" evidence="1">
    <location>
        <begin position="195"/>
        <end position="243"/>
    </location>
</feature>
<sequence>MNDPLHDPLAEDPLGDQPEFEVKEEPFEFFDDSICWVSEGVTIIENGEEYEDKSKGEKMPDLECIGGPSKPTPDTESDTTNIVKCSDQAEENCSYNGKNLPAKTATLLKTQKMKNCSVTLKDIKTVITNSSSIKVLTTTPIMKIMTEKPSKKVITEKPSLKVTTEKSSLKVTTEKPSLKVTTEKSNMKITSFLKRDNEARLKRELERQLSNYRANIKRMQKILDEEKAKMTKVQNSLVNLRRRLRRRELKMMSSMRIKETGFIAMKVDIETKSNKVEREVEVKNTIKLEDFENKKRKRIDKIKVMKRKKFNKLLKFDEVTVKEEEVVQEEERGLEIKKTNKKGVVQEKKKEQNEQANEKKQKKKLEEAKGGKRDGEPKKVEVGIKTEVEEKNVKPEIQIATSHMLWNVLSRNKVEPYLANTLNNIDDVHFPLQPHVKPNISDVPQLVKEFVIREDISKSCTPSSDSTEKNPELRYRMHYLLILHKQFIAEHGMLCNYQAFANYVPRNVVKPSPRFWKTCTCYPCLNPELKFEKFNMLGLLQMNGMELGDILHDTEKENSLMAQLRILRESRDILSYDAWERTCSGTVHSKRRS</sequence>
<dbReference type="EMBL" id="JAHLQT010020073">
    <property type="protein sequence ID" value="KAG7168541.1"/>
    <property type="molecule type" value="Genomic_DNA"/>
</dbReference>
<comment type="caution">
    <text evidence="3">The sequence shown here is derived from an EMBL/GenBank/DDBJ whole genome shotgun (WGS) entry which is preliminary data.</text>
</comment>
<feature type="non-terminal residue" evidence="3">
    <location>
        <position position="1"/>
    </location>
</feature>
<evidence type="ECO:0000256" key="1">
    <source>
        <dbReference type="SAM" id="Coils"/>
    </source>
</evidence>
<keyword evidence="4" id="KW-1185">Reference proteome</keyword>
<proteinExistence type="predicted"/>
<protein>
    <submittedName>
        <fullName evidence="3">Uncharacterized protein</fullName>
    </submittedName>
</protein>
<dbReference type="AlphaFoldDB" id="A0A8J5K3E8"/>
<name>A0A8J5K3E8_HOMAM</name>
<evidence type="ECO:0000313" key="4">
    <source>
        <dbReference type="Proteomes" id="UP000747542"/>
    </source>
</evidence>
<dbReference type="Proteomes" id="UP000747542">
    <property type="component" value="Unassembled WGS sequence"/>
</dbReference>
<reference evidence="3" key="1">
    <citation type="journal article" date="2021" name="Sci. Adv.">
        <title>The American lobster genome reveals insights on longevity, neural, and immune adaptations.</title>
        <authorList>
            <person name="Polinski J.M."/>
            <person name="Zimin A.V."/>
            <person name="Clark K.F."/>
            <person name="Kohn A.B."/>
            <person name="Sadowski N."/>
            <person name="Timp W."/>
            <person name="Ptitsyn A."/>
            <person name="Khanna P."/>
            <person name="Romanova D.Y."/>
            <person name="Williams P."/>
            <person name="Greenwood S.J."/>
            <person name="Moroz L.L."/>
            <person name="Walt D.R."/>
            <person name="Bodnar A.G."/>
        </authorList>
    </citation>
    <scope>NUCLEOTIDE SEQUENCE</scope>
    <source>
        <strain evidence="3">GMGI-L3</strain>
    </source>
</reference>
<keyword evidence="1" id="KW-0175">Coiled coil</keyword>
<feature type="region of interest" description="Disordered" evidence="2">
    <location>
        <begin position="343"/>
        <end position="383"/>
    </location>
</feature>
<organism evidence="3 4">
    <name type="scientific">Homarus americanus</name>
    <name type="common">American lobster</name>
    <dbReference type="NCBI Taxonomy" id="6706"/>
    <lineage>
        <taxon>Eukaryota</taxon>
        <taxon>Metazoa</taxon>
        <taxon>Ecdysozoa</taxon>
        <taxon>Arthropoda</taxon>
        <taxon>Crustacea</taxon>
        <taxon>Multicrustacea</taxon>
        <taxon>Malacostraca</taxon>
        <taxon>Eumalacostraca</taxon>
        <taxon>Eucarida</taxon>
        <taxon>Decapoda</taxon>
        <taxon>Pleocyemata</taxon>
        <taxon>Astacidea</taxon>
        <taxon>Nephropoidea</taxon>
        <taxon>Nephropidae</taxon>
        <taxon>Homarus</taxon>
    </lineage>
</organism>
<evidence type="ECO:0000313" key="3">
    <source>
        <dbReference type="EMBL" id="KAG7168541.1"/>
    </source>
</evidence>